<reference evidence="1 2" key="1">
    <citation type="submission" date="2017-12" db="EMBL/GenBank/DDBJ databases">
        <authorList>
            <person name="Pombert J.-F."/>
            <person name="Haag K.L."/>
            <person name="Ebert D."/>
        </authorList>
    </citation>
    <scope>NUCLEOTIDE SEQUENCE [LARGE SCALE GENOMIC DNA]</scope>
    <source>
        <strain evidence="1">IL-BN-2</strain>
    </source>
</reference>
<sequence>MTENNLNILLDEDSGRLFYPLYYYIYDNSLSSSGDLYLRVEDVLKLLSGFKHFESQDINLCLHKIVDHISEKSFIQNLEKCLINLFDVYKNFYSLKSSLDNRLDNRLYNMVALPLKKFLEELITYIEEFEF</sequence>
<accession>A0A4Q9LMH2</accession>
<protein>
    <submittedName>
        <fullName evidence="1">Uncharacterized protein</fullName>
    </submittedName>
</protein>
<dbReference type="EMBL" id="PIXR01000185">
    <property type="protein sequence ID" value="TBU08420.1"/>
    <property type="molecule type" value="Genomic_DNA"/>
</dbReference>
<dbReference type="Proteomes" id="UP000293045">
    <property type="component" value="Unassembled WGS sequence"/>
</dbReference>
<organism evidence="1 2">
    <name type="scientific">Hamiltosporidium magnivora</name>
    <dbReference type="NCBI Taxonomy" id="148818"/>
    <lineage>
        <taxon>Eukaryota</taxon>
        <taxon>Fungi</taxon>
        <taxon>Fungi incertae sedis</taxon>
        <taxon>Microsporidia</taxon>
        <taxon>Dubosqiidae</taxon>
        <taxon>Hamiltosporidium</taxon>
    </lineage>
</organism>
<evidence type="ECO:0000313" key="2">
    <source>
        <dbReference type="Proteomes" id="UP000293045"/>
    </source>
</evidence>
<proteinExistence type="predicted"/>
<dbReference type="AlphaFoldDB" id="A0A4Q9LMH2"/>
<name>A0A4Q9LMH2_9MICR</name>
<evidence type="ECO:0000313" key="1">
    <source>
        <dbReference type="EMBL" id="TBU08420.1"/>
    </source>
</evidence>
<comment type="caution">
    <text evidence="1">The sequence shown here is derived from an EMBL/GenBank/DDBJ whole genome shotgun (WGS) entry which is preliminary data.</text>
</comment>
<dbReference type="VEuPathDB" id="MicrosporidiaDB:CWI36_0731p0020"/>
<gene>
    <name evidence="1" type="ORF">CWI39_0185p0010</name>
</gene>
<dbReference type="VEuPathDB" id="MicrosporidiaDB:CWI39_0185p0010"/>